<evidence type="ECO:0000256" key="1">
    <source>
        <dbReference type="SAM" id="SignalP"/>
    </source>
</evidence>
<sequence>MRRLGRHACWAALWGCSTSAFALPMASEGSWMTMADFSRGGERDLAVNFAVTGHDAIGAMTTRWKEPMSHAAHADRHLHREAVGLTYTRLLHRWNLPHAQANLWFVGAAGSVRGQGWQGAQTFWSPAVMADYETTRLYLGAGFEPKRSDGLVRHDSAWLRAGFSFYEVDYEQVQPWLIVESKRVRYGSVTRNELTPLLRFIHRGLFVEVGRNRDGAQLNLMWSY</sequence>
<feature type="signal peptide" evidence="1">
    <location>
        <begin position="1"/>
        <end position="22"/>
    </location>
</feature>
<dbReference type="AlphaFoldDB" id="A0A4Q9H3N5"/>
<comment type="caution">
    <text evidence="2">The sequence shown here is derived from an EMBL/GenBank/DDBJ whole genome shotgun (WGS) entry which is preliminary data.</text>
</comment>
<accession>A0A4Q9H3N5</accession>
<protein>
    <submittedName>
        <fullName evidence="2">Uncharacterized protein</fullName>
    </submittedName>
</protein>
<evidence type="ECO:0000313" key="3">
    <source>
        <dbReference type="Proteomes" id="UP000292120"/>
    </source>
</evidence>
<reference evidence="2 3" key="1">
    <citation type="submission" date="2019-02" db="EMBL/GenBank/DDBJ databases">
        <title>Aquabacterium sp. strain KMB7.</title>
        <authorList>
            <person name="Chen W.-M."/>
        </authorList>
    </citation>
    <scope>NUCLEOTIDE SEQUENCE [LARGE SCALE GENOMIC DNA]</scope>
    <source>
        <strain evidence="2 3">KMB7</strain>
    </source>
</reference>
<evidence type="ECO:0000313" key="2">
    <source>
        <dbReference type="EMBL" id="TBO30468.1"/>
    </source>
</evidence>
<dbReference type="EMBL" id="SIXI01000004">
    <property type="protein sequence ID" value="TBO30468.1"/>
    <property type="molecule type" value="Genomic_DNA"/>
</dbReference>
<name>A0A4Q9H3N5_9BURK</name>
<dbReference type="Proteomes" id="UP000292120">
    <property type="component" value="Unassembled WGS sequence"/>
</dbReference>
<keyword evidence="3" id="KW-1185">Reference proteome</keyword>
<proteinExistence type="predicted"/>
<feature type="chain" id="PRO_5020525369" evidence="1">
    <location>
        <begin position="23"/>
        <end position="224"/>
    </location>
</feature>
<dbReference type="OrthoDB" id="7627797at2"/>
<organism evidence="2 3">
    <name type="scientific">Aquabacterium lacunae</name>
    <dbReference type="NCBI Taxonomy" id="2528630"/>
    <lineage>
        <taxon>Bacteria</taxon>
        <taxon>Pseudomonadati</taxon>
        <taxon>Pseudomonadota</taxon>
        <taxon>Betaproteobacteria</taxon>
        <taxon>Burkholderiales</taxon>
        <taxon>Aquabacterium</taxon>
    </lineage>
</organism>
<keyword evidence="1" id="KW-0732">Signal</keyword>
<gene>
    <name evidence="2" type="ORF">EYS42_10485</name>
</gene>